<dbReference type="InterPro" id="IPR055170">
    <property type="entry name" value="GFO_IDH_MocA-like_dom"/>
</dbReference>
<dbReference type="SUPFAM" id="SSF55347">
    <property type="entry name" value="Glyceraldehyde-3-phosphate dehydrogenase-like, C-terminal domain"/>
    <property type="match status" value="1"/>
</dbReference>
<evidence type="ECO:0000259" key="3">
    <source>
        <dbReference type="Pfam" id="PF22725"/>
    </source>
</evidence>
<dbReference type="GO" id="GO:0000166">
    <property type="term" value="F:nucleotide binding"/>
    <property type="evidence" value="ECO:0007669"/>
    <property type="project" value="InterPro"/>
</dbReference>
<name>A0A1C1A2S1_9BACL</name>
<accession>A0A1C1A2S1</accession>
<dbReference type="SUPFAM" id="SSF51735">
    <property type="entry name" value="NAD(P)-binding Rossmann-fold domains"/>
    <property type="match status" value="1"/>
</dbReference>
<evidence type="ECO:0000259" key="2">
    <source>
        <dbReference type="Pfam" id="PF01408"/>
    </source>
</evidence>
<feature type="domain" description="Gfo/Idh/MocA-like oxidoreductase N-terminal" evidence="2">
    <location>
        <begin position="4"/>
        <end position="118"/>
    </location>
</feature>
<reference evidence="5" key="1">
    <citation type="submission" date="2016-05" db="EMBL/GenBank/DDBJ databases">
        <title>Paenibacillus oryzae. sp. nov., isolated from the rice root.</title>
        <authorList>
            <person name="Zhang J."/>
            <person name="Zhang X."/>
        </authorList>
    </citation>
    <scope>NUCLEOTIDE SEQUENCE [LARGE SCALE GENOMIC DNA]</scope>
    <source>
        <strain evidence="5">KCTC13222</strain>
    </source>
</reference>
<dbReference type="STRING" id="512399.A8709_11655"/>
<dbReference type="Gene3D" id="3.30.360.10">
    <property type="entry name" value="Dihydrodipicolinate Reductase, domain 2"/>
    <property type="match status" value="1"/>
</dbReference>
<dbReference type="Pfam" id="PF22725">
    <property type="entry name" value="GFO_IDH_MocA_C3"/>
    <property type="match status" value="1"/>
</dbReference>
<keyword evidence="1" id="KW-0560">Oxidoreductase</keyword>
<dbReference type="InterPro" id="IPR000683">
    <property type="entry name" value="Gfo/Idh/MocA-like_OxRdtase_N"/>
</dbReference>
<feature type="domain" description="GFO/IDH/MocA-like oxidoreductase" evidence="3">
    <location>
        <begin position="130"/>
        <end position="264"/>
    </location>
</feature>
<organism evidence="4 5">
    <name type="scientific">Paenibacillus pectinilyticus</name>
    <dbReference type="NCBI Taxonomy" id="512399"/>
    <lineage>
        <taxon>Bacteria</taxon>
        <taxon>Bacillati</taxon>
        <taxon>Bacillota</taxon>
        <taxon>Bacilli</taxon>
        <taxon>Bacillales</taxon>
        <taxon>Paenibacillaceae</taxon>
        <taxon>Paenibacillus</taxon>
    </lineage>
</organism>
<evidence type="ECO:0000256" key="1">
    <source>
        <dbReference type="ARBA" id="ARBA00023002"/>
    </source>
</evidence>
<dbReference type="InterPro" id="IPR050463">
    <property type="entry name" value="Gfo/Idh/MocA_oxidrdct_glycsds"/>
</dbReference>
<dbReference type="RefSeq" id="WP_065852797.1">
    <property type="nucleotide sequence ID" value="NZ_LYPC01000016.1"/>
</dbReference>
<evidence type="ECO:0000313" key="5">
    <source>
        <dbReference type="Proteomes" id="UP000093309"/>
    </source>
</evidence>
<proteinExistence type="predicted"/>
<dbReference type="PANTHER" id="PTHR43818:SF11">
    <property type="entry name" value="BCDNA.GH03377"/>
    <property type="match status" value="1"/>
</dbReference>
<dbReference type="Gene3D" id="3.40.50.720">
    <property type="entry name" value="NAD(P)-binding Rossmann-like Domain"/>
    <property type="match status" value="1"/>
</dbReference>
<dbReference type="AlphaFoldDB" id="A0A1C1A2S1"/>
<dbReference type="EMBL" id="LYPC01000016">
    <property type="protein sequence ID" value="OCT14817.1"/>
    <property type="molecule type" value="Genomic_DNA"/>
</dbReference>
<dbReference type="PANTHER" id="PTHR43818">
    <property type="entry name" value="BCDNA.GH03377"/>
    <property type="match status" value="1"/>
</dbReference>
<sequence length="365" mass="39882">MRKVKVGIIGCGNISSVYFETGKKFEIIDIVACADLELERAQSRAEEFHIPKACTVDELISDPEIEIVVNLTIPSAHAEIHKRALEAGKHTYGEKPIAIELEDAQNILALAKSKGLLVGSAPDTFLGGGIQTCRKIIDDGWIGEPIAATAFMMSHGPESFHPNPDFLYQKGAGPLFDMGPYYLTALVNLIGPVRRIAGSTRVTFKERTVTGQHQYGRKFPVETPTHISGTLDFENGAIGTIVTSFDVCGTHIPSIEIHGTSGSLIVPDPNHFGGSIYLKRQDYAEFKEVPFTHGFTTNSRGLGLMDMAYAIVNGTEHRASGELAYHVLEIMHGMFISSDEGKYYDTKSICKIPEPLPLDMPKNGF</sequence>
<evidence type="ECO:0000313" key="4">
    <source>
        <dbReference type="EMBL" id="OCT14817.1"/>
    </source>
</evidence>
<dbReference type="OrthoDB" id="9815825at2"/>
<comment type="caution">
    <text evidence="4">The sequence shown here is derived from an EMBL/GenBank/DDBJ whole genome shotgun (WGS) entry which is preliminary data.</text>
</comment>
<keyword evidence="5" id="KW-1185">Reference proteome</keyword>
<dbReference type="Proteomes" id="UP000093309">
    <property type="component" value="Unassembled WGS sequence"/>
</dbReference>
<gene>
    <name evidence="4" type="ORF">A8709_11655</name>
</gene>
<protein>
    <submittedName>
        <fullName evidence="4">Oxidoreductase</fullName>
    </submittedName>
</protein>
<dbReference type="GO" id="GO:0016491">
    <property type="term" value="F:oxidoreductase activity"/>
    <property type="evidence" value="ECO:0007669"/>
    <property type="project" value="UniProtKB-KW"/>
</dbReference>
<dbReference type="Pfam" id="PF01408">
    <property type="entry name" value="GFO_IDH_MocA"/>
    <property type="match status" value="1"/>
</dbReference>
<dbReference type="InterPro" id="IPR036291">
    <property type="entry name" value="NAD(P)-bd_dom_sf"/>
</dbReference>